<evidence type="ECO:0000313" key="2">
    <source>
        <dbReference type="Proteomes" id="UP000516305"/>
    </source>
</evidence>
<proteinExistence type="predicted"/>
<reference evidence="1 2" key="1">
    <citation type="submission" date="2020-08" db="EMBL/GenBank/DDBJ databases">
        <title>Croceimicrobium hydrocarbonivorans gen. nov., sp. nov., a novel marine bacterium isolated from a bacterial consortium that degrades polyethylene terephthalate.</title>
        <authorList>
            <person name="Liu R."/>
        </authorList>
    </citation>
    <scope>NUCLEOTIDE SEQUENCE [LARGE SCALE GENOMIC DNA]</scope>
    <source>
        <strain evidence="1 2">A20-9</strain>
    </source>
</reference>
<organism evidence="1 2">
    <name type="scientific">Croceimicrobium hydrocarbonivorans</name>
    <dbReference type="NCBI Taxonomy" id="2761580"/>
    <lineage>
        <taxon>Bacteria</taxon>
        <taxon>Pseudomonadati</taxon>
        <taxon>Bacteroidota</taxon>
        <taxon>Flavobacteriia</taxon>
        <taxon>Flavobacteriales</taxon>
        <taxon>Owenweeksiaceae</taxon>
        <taxon>Croceimicrobium</taxon>
    </lineage>
</organism>
<protein>
    <submittedName>
        <fullName evidence="1">WbqC family protein</fullName>
    </submittedName>
</protein>
<dbReference type="Proteomes" id="UP000516305">
    <property type="component" value="Chromosome"/>
</dbReference>
<dbReference type="InterPro" id="IPR014985">
    <property type="entry name" value="WbqC"/>
</dbReference>
<evidence type="ECO:0000313" key="1">
    <source>
        <dbReference type="EMBL" id="QNR24783.1"/>
    </source>
</evidence>
<dbReference type="RefSeq" id="WP_210759309.1">
    <property type="nucleotide sequence ID" value="NZ_CP060139.1"/>
</dbReference>
<dbReference type="AlphaFoldDB" id="A0A7H0VGD5"/>
<gene>
    <name evidence="1" type="ORF">H4K34_02755</name>
</gene>
<dbReference type="KEGG" id="chyd:H4K34_02755"/>
<name>A0A7H0VGD5_9FLAO</name>
<sequence>MILAVHQPNFMPWQGYFKKMKDCDQYILMDTVQYVHRHICNRNKFKNSQGEAQWLGVSVSHSKGRDVSFIDLAIDYSQKWQSKALNSLKHAYGKAPYFDQYYPQIEKILLTEYSNLADLNIDLIEFFRGVLKIDTPMQRMSDLPGNLGTKSEQIINLCKIVGADQYLSGQGAKKYNDLEAYQAAGIELLYQEYEPPVYKQMGDEFISHLSVIDLIMCEGDNAGDFI</sequence>
<accession>A0A7H0VGD5</accession>
<dbReference type="EMBL" id="CP060139">
    <property type="protein sequence ID" value="QNR24783.1"/>
    <property type="molecule type" value="Genomic_DNA"/>
</dbReference>
<keyword evidence="2" id="KW-1185">Reference proteome</keyword>
<dbReference type="Pfam" id="PF08889">
    <property type="entry name" value="WbqC"/>
    <property type="match status" value="1"/>
</dbReference>